<sequence>MERRWNTPQSFRTKPETHYGMDQDGAIATSGYSSGTNYHRAYALWYGARRYLSMAFPIMASRLYGEGNQAGRAYLFPLFCILGIFYPV</sequence>
<keyword evidence="3" id="KW-1185">Reference proteome</keyword>
<reference evidence="2 3" key="1">
    <citation type="journal article" date="2013" name="BMC Microbiol.">
        <title>Identification of the type II cytochrome c maturation pathway in anammox bacteria by comparative genomics.</title>
        <authorList>
            <person name="Ferousi C."/>
            <person name="Speth D.R."/>
            <person name="Reimann J."/>
            <person name="Op den Camp H.J."/>
            <person name="Allen J.W."/>
            <person name="Keltjens J.T."/>
            <person name="Jetten M.S."/>
        </authorList>
    </citation>
    <scope>NUCLEOTIDE SEQUENCE [LARGE SCALE GENOMIC DNA]</scope>
    <source>
        <strain evidence="2">RU1</strain>
    </source>
</reference>
<organism evidence="2 3">
    <name type="scientific">Candidatus Brocadia fulgida</name>
    <dbReference type="NCBI Taxonomy" id="380242"/>
    <lineage>
        <taxon>Bacteria</taxon>
        <taxon>Pseudomonadati</taxon>
        <taxon>Planctomycetota</taxon>
        <taxon>Candidatus Brocadiia</taxon>
        <taxon>Candidatus Brocadiales</taxon>
        <taxon>Candidatus Brocadiaceae</taxon>
        <taxon>Candidatus Brocadia</taxon>
    </lineage>
</organism>
<evidence type="ECO:0000313" key="3">
    <source>
        <dbReference type="Proteomes" id="UP000034954"/>
    </source>
</evidence>
<accession>A0A0M2V292</accession>
<comment type="caution">
    <text evidence="2">The sequence shown here is derived from an EMBL/GenBank/DDBJ whole genome shotgun (WGS) entry which is preliminary data.</text>
</comment>
<feature type="region of interest" description="Disordered" evidence="1">
    <location>
        <begin position="1"/>
        <end position="22"/>
    </location>
</feature>
<dbReference type="Proteomes" id="UP000034954">
    <property type="component" value="Unassembled WGS sequence"/>
</dbReference>
<proteinExistence type="predicted"/>
<evidence type="ECO:0000313" key="2">
    <source>
        <dbReference type="EMBL" id="KKO20839.1"/>
    </source>
</evidence>
<feature type="compositionally biased region" description="Polar residues" evidence="1">
    <location>
        <begin position="1"/>
        <end position="12"/>
    </location>
</feature>
<evidence type="ECO:0000256" key="1">
    <source>
        <dbReference type="SAM" id="MobiDB-lite"/>
    </source>
</evidence>
<protein>
    <submittedName>
        <fullName evidence="2">Uncharacterized protein</fullName>
    </submittedName>
</protein>
<dbReference type="EMBL" id="LAQJ01000057">
    <property type="protein sequence ID" value="KKO20839.1"/>
    <property type="molecule type" value="Genomic_DNA"/>
</dbReference>
<dbReference type="AlphaFoldDB" id="A0A0M2V292"/>
<name>A0A0M2V292_9BACT</name>
<gene>
    <name evidence="2" type="ORF">BROFUL_00424</name>
</gene>